<dbReference type="HOGENOM" id="CLU_019418_0_0_1"/>
<feature type="compositionally biased region" description="Low complexity" evidence="2">
    <location>
        <begin position="369"/>
        <end position="380"/>
    </location>
</feature>
<dbReference type="InterPro" id="IPR036390">
    <property type="entry name" value="WH_DNA-bd_sf"/>
</dbReference>
<dbReference type="OrthoDB" id="5863171at2759"/>
<dbReference type="SMART" id="SM00526">
    <property type="entry name" value="H15"/>
    <property type="match status" value="1"/>
</dbReference>
<dbReference type="PROSITE" id="PS51504">
    <property type="entry name" value="H15"/>
    <property type="match status" value="1"/>
</dbReference>
<evidence type="ECO:0000313" key="4">
    <source>
        <dbReference type="EMBL" id="KIM49498.1"/>
    </source>
</evidence>
<evidence type="ECO:0000256" key="1">
    <source>
        <dbReference type="ARBA" id="ARBA00020833"/>
    </source>
</evidence>
<dbReference type="GO" id="GO:0003677">
    <property type="term" value="F:DNA binding"/>
    <property type="evidence" value="ECO:0007669"/>
    <property type="project" value="InterPro"/>
</dbReference>
<dbReference type="STRING" id="686832.A0A0C2YIA6"/>
<evidence type="ECO:0000313" key="5">
    <source>
        <dbReference type="Proteomes" id="UP000053424"/>
    </source>
</evidence>
<reference evidence="4 5" key="1">
    <citation type="submission" date="2014-04" db="EMBL/GenBank/DDBJ databases">
        <authorList>
            <consortium name="DOE Joint Genome Institute"/>
            <person name="Kuo A."/>
            <person name="Gay G."/>
            <person name="Dore J."/>
            <person name="Kohler A."/>
            <person name="Nagy L.G."/>
            <person name="Floudas D."/>
            <person name="Copeland A."/>
            <person name="Barry K.W."/>
            <person name="Cichocki N."/>
            <person name="Veneault-Fourrey C."/>
            <person name="LaButti K."/>
            <person name="Lindquist E.A."/>
            <person name="Lipzen A."/>
            <person name="Lundell T."/>
            <person name="Morin E."/>
            <person name="Murat C."/>
            <person name="Sun H."/>
            <person name="Tunlid A."/>
            <person name="Henrissat B."/>
            <person name="Grigoriev I.V."/>
            <person name="Hibbett D.S."/>
            <person name="Martin F."/>
            <person name="Nordberg H.P."/>
            <person name="Cantor M.N."/>
            <person name="Hua S.X."/>
        </authorList>
    </citation>
    <scope>NUCLEOTIDE SEQUENCE [LARGE SCALE GENOMIC DNA]</scope>
    <source>
        <strain evidence="5">h7</strain>
    </source>
</reference>
<feature type="region of interest" description="Disordered" evidence="2">
    <location>
        <begin position="612"/>
        <end position="653"/>
    </location>
</feature>
<feature type="compositionally biased region" description="Polar residues" evidence="2">
    <location>
        <begin position="107"/>
        <end position="116"/>
    </location>
</feature>
<feature type="compositionally biased region" description="Polar residues" evidence="2">
    <location>
        <begin position="519"/>
        <end position="530"/>
    </location>
</feature>
<evidence type="ECO:0000256" key="2">
    <source>
        <dbReference type="SAM" id="MobiDB-lite"/>
    </source>
</evidence>
<name>A0A0C2YIA6_HEBCY</name>
<feature type="region of interest" description="Disordered" evidence="2">
    <location>
        <begin position="99"/>
        <end position="177"/>
    </location>
</feature>
<sequence length="653" mass="68348">MQVAANAFSASHYHPYYQLHSPGPHDHALKRQYLALLPPQQIIDICLQFDIHVSPYVKSLIWPPDINAAIAGLQKAPPKPSEEKTPEVSAKAAVAAMNSLKSHDETTLPSIQNSLEPQPPDKPESNTPTTDSAAPLPAPSSAPTPPSPQPAQGPTPSTAPVPETQPPSAAAPAPTTQPPYPYAYAHAQAAYPHTPYYPPHAGYSYSYGSYPAPMQGAYHPQPPAQTTVYPPQPTIFNNAMAMHQSQLENVGGDDLPSYEEMLVEALAACSDPEGCAPKDLFLWMAARYPLQSNFRPSASQALQKAYKRGRFEKGSNGKYRINAGYIGANAIRRTTRRPQTQNAQAAPGKSAPAVPPFTHAPLVHHQGHSSSTPAQQPASASYSYPYAGYSAFTAHPAAATTSTIPGAPASTQPTTDPKPAVGTSAATDPDTVAAYEAAQNILSAINFGDLYQLAPEERAEGSSKDAAAQQVTAHTSTADNGVENLLSHVQAMLANAKADGNNQSNPPHPPPPNVLGSGLATTTAQPQGATDPSADPRAELQAQLALLAAQLADLAKTEEVPAPPQPQVAFAAPVPPAPPTLAHHPPPPPATIPPAVLPPVVAAISTTTPIHAPPISVAPAPPAPEASPEIQGPERPVEGEDDDSDDDDMEEII</sequence>
<protein>
    <recommendedName>
        <fullName evidence="1">Histone H1</fullName>
    </recommendedName>
</protein>
<dbReference type="EMBL" id="KN831768">
    <property type="protein sequence ID" value="KIM49498.1"/>
    <property type="molecule type" value="Genomic_DNA"/>
</dbReference>
<dbReference type="GO" id="GO:0006334">
    <property type="term" value="P:nucleosome assembly"/>
    <property type="evidence" value="ECO:0007669"/>
    <property type="project" value="InterPro"/>
</dbReference>
<keyword evidence="5" id="KW-1185">Reference proteome</keyword>
<dbReference type="Pfam" id="PF00538">
    <property type="entry name" value="Linker_histone"/>
    <property type="match status" value="1"/>
</dbReference>
<feature type="domain" description="H15" evidence="3">
    <location>
        <begin position="254"/>
        <end position="323"/>
    </location>
</feature>
<feature type="compositionally biased region" description="Pro residues" evidence="2">
    <location>
        <begin position="136"/>
        <end position="165"/>
    </location>
</feature>
<dbReference type="GO" id="GO:0000786">
    <property type="term" value="C:nucleosome"/>
    <property type="evidence" value="ECO:0007669"/>
    <property type="project" value="InterPro"/>
</dbReference>
<feature type="compositionally biased region" description="Acidic residues" evidence="2">
    <location>
        <begin position="639"/>
        <end position="653"/>
    </location>
</feature>
<feature type="region of interest" description="Disordered" evidence="2">
    <location>
        <begin position="403"/>
        <end position="426"/>
    </location>
</feature>
<dbReference type="AlphaFoldDB" id="A0A0C2YIA6"/>
<proteinExistence type="predicted"/>
<organism evidence="4 5">
    <name type="scientific">Hebeloma cylindrosporum</name>
    <dbReference type="NCBI Taxonomy" id="76867"/>
    <lineage>
        <taxon>Eukaryota</taxon>
        <taxon>Fungi</taxon>
        <taxon>Dikarya</taxon>
        <taxon>Basidiomycota</taxon>
        <taxon>Agaricomycotina</taxon>
        <taxon>Agaricomycetes</taxon>
        <taxon>Agaricomycetidae</taxon>
        <taxon>Agaricales</taxon>
        <taxon>Agaricineae</taxon>
        <taxon>Hymenogastraceae</taxon>
        <taxon>Hebeloma</taxon>
    </lineage>
</organism>
<dbReference type="Proteomes" id="UP000053424">
    <property type="component" value="Unassembled WGS sequence"/>
</dbReference>
<feature type="region of interest" description="Disordered" evidence="2">
    <location>
        <begin position="330"/>
        <end position="380"/>
    </location>
</feature>
<dbReference type="SUPFAM" id="SSF46785">
    <property type="entry name" value="Winged helix' DNA-binding domain"/>
    <property type="match status" value="1"/>
</dbReference>
<accession>A0A0C2YIA6</accession>
<reference evidence="5" key="2">
    <citation type="submission" date="2015-01" db="EMBL/GenBank/DDBJ databases">
        <title>Evolutionary Origins and Diversification of the Mycorrhizal Mutualists.</title>
        <authorList>
            <consortium name="DOE Joint Genome Institute"/>
            <consortium name="Mycorrhizal Genomics Consortium"/>
            <person name="Kohler A."/>
            <person name="Kuo A."/>
            <person name="Nagy L.G."/>
            <person name="Floudas D."/>
            <person name="Copeland A."/>
            <person name="Barry K.W."/>
            <person name="Cichocki N."/>
            <person name="Veneault-Fourrey C."/>
            <person name="LaButti K."/>
            <person name="Lindquist E.A."/>
            <person name="Lipzen A."/>
            <person name="Lundell T."/>
            <person name="Morin E."/>
            <person name="Murat C."/>
            <person name="Riley R."/>
            <person name="Ohm R."/>
            <person name="Sun H."/>
            <person name="Tunlid A."/>
            <person name="Henrissat B."/>
            <person name="Grigoriev I.V."/>
            <person name="Hibbett D.S."/>
            <person name="Martin F."/>
        </authorList>
    </citation>
    <scope>NUCLEOTIDE SEQUENCE [LARGE SCALE GENOMIC DNA]</scope>
    <source>
        <strain evidence="5">h7</strain>
    </source>
</reference>
<feature type="compositionally biased region" description="Polar residues" evidence="2">
    <location>
        <begin position="403"/>
        <end position="415"/>
    </location>
</feature>
<dbReference type="InterPro" id="IPR005818">
    <property type="entry name" value="Histone_H1/H5_H15"/>
</dbReference>
<dbReference type="Gene3D" id="1.10.10.10">
    <property type="entry name" value="Winged helix-like DNA-binding domain superfamily/Winged helix DNA-binding domain"/>
    <property type="match status" value="1"/>
</dbReference>
<dbReference type="InterPro" id="IPR036388">
    <property type="entry name" value="WH-like_DNA-bd_sf"/>
</dbReference>
<gene>
    <name evidence="4" type="ORF">M413DRAFT_438682</name>
</gene>
<feature type="region of interest" description="Disordered" evidence="2">
    <location>
        <begin position="498"/>
        <end position="536"/>
    </location>
</feature>
<evidence type="ECO:0000259" key="3">
    <source>
        <dbReference type="PROSITE" id="PS51504"/>
    </source>
</evidence>